<comment type="caution">
    <text evidence="2">The sequence shown here is derived from an EMBL/GenBank/DDBJ whole genome shotgun (WGS) entry which is preliminary data.</text>
</comment>
<dbReference type="AlphaFoldDB" id="A0A9P7S2W0"/>
<evidence type="ECO:0000256" key="1">
    <source>
        <dbReference type="SAM" id="MobiDB-lite"/>
    </source>
</evidence>
<feature type="region of interest" description="Disordered" evidence="1">
    <location>
        <begin position="269"/>
        <end position="291"/>
    </location>
</feature>
<feature type="compositionally biased region" description="Basic residues" evidence="1">
    <location>
        <begin position="353"/>
        <end position="364"/>
    </location>
</feature>
<dbReference type="RefSeq" id="XP_043010787.1">
    <property type="nucleotide sequence ID" value="XM_043152701.1"/>
</dbReference>
<dbReference type="KEGG" id="more:E1B28_007919"/>
<feature type="region of interest" description="Disordered" evidence="1">
    <location>
        <begin position="133"/>
        <end position="224"/>
    </location>
</feature>
<feature type="region of interest" description="Disordered" evidence="1">
    <location>
        <begin position="1"/>
        <end position="20"/>
    </location>
</feature>
<sequence>MTSNATANANANSHNTRYEKNIPLKRRSAFYAGTANATSSTTPLLRSSGLHMPIISIPSKSAQKHEEPTRINRGGHGTATKPFTDYTNVPVPVVAAANCNPGQQTGTLSDAGGVKDEEQVGMWMEELRIKEEEERGNQLGSSAGEDWNHMLGEGVGNGQPNETSGGTLGCTPDIHVGDETPQTPTPTPTPTCDRADRRDSEDDPLKLRSRFSEDSDSTYSDLSDLPKPIGYPDMSLPVFTNPFGGNAPLAPLAPLTQTDFIPLPNVFLQPGGYKEPPSRKRKRPPPTEESTVLIRANDISPFDTSEMTRTDRKLLKRMLFEEFKRVSRKPPLNPTKPGLVQVFRARQREIKARKPGRRPPRPKRSLVFPLPYFLRRQSRVDGAEGSGGERGSKNADKRTHDQEGGFSGFVRWAIPRGMAKWVLRQ</sequence>
<dbReference type="Proteomes" id="UP001049176">
    <property type="component" value="Chromosome 4"/>
</dbReference>
<dbReference type="OrthoDB" id="3264508at2759"/>
<gene>
    <name evidence="2" type="ORF">E1B28_007919</name>
</gene>
<feature type="compositionally biased region" description="Low complexity" evidence="1">
    <location>
        <begin position="1"/>
        <end position="13"/>
    </location>
</feature>
<feature type="compositionally biased region" description="Basic and acidic residues" evidence="1">
    <location>
        <begin position="193"/>
        <end position="213"/>
    </location>
</feature>
<feature type="region of interest" description="Disordered" evidence="1">
    <location>
        <begin position="378"/>
        <end position="403"/>
    </location>
</feature>
<dbReference type="GeneID" id="66076995"/>
<feature type="compositionally biased region" description="Basic and acidic residues" evidence="1">
    <location>
        <begin position="390"/>
        <end position="403"/>
    </location>
</feature>
<name>A0A9P7S2W0_9AGAR</name>
<keyword evidence="3" id="KW-1185">Reference proteome</keyword>
<evidence type="ECO:0000313" key="3">
    <source>
        <dbReference type="Proteomes" id="UP001049176"/>
    </source>
</evidence>
<dbReference type="EMBL" id="CM032184">
    <property type="protein sequence ID" value="KAG7094317.1"/>
    <property type="molecule type" value="Genomic_DNA"/>
</dbReference>
<protein>
    <submittedName>
        <fullName evidence="2">Uncharacterized protein</fullName>
    </submittedName>
</protein>
<evidence type="ECO:0000313" key="2">
    <source>
        <dbReference type="EMBL" id="KAG7094317.1"/>
    </source>
</evidence>
<feature type="region of interest" description="Disordered" evidence="1">
    <location>
        <begin position="60"/>
        <end position="83"/>
    </location>
</feature>
<feature type="region of interest" description="Disordered" evidence="1">
    <location>
        <begin position="349"/>
        <end position="368"/>
    </location>
</feature>
<organism evidence="2 3">
    <name type="scientific">Marasmius oreades</name>
    <name type="common">fairy-ring Marasmius</name>
    <dbReference type="NCBI Taxonomy" id="181124"/>
    <lineage>
        <taxon>Eukaryota</taxon>
        <taxon>Fungi</taxon>
        <taxon>Dikarya</taxon>
        <taxon>Basidiomycota</taxon>
        <taxon>Agaricomycotina</taxon>
        <taxon>Agaricomycetes</taxon>
        <taxon>Agaricomycetidae</taxon>
        <taxon>Agaricales</taxon>
        <taxon>Marasmiineae</taxon>
        <taxon>Marasmiaceae</taxon>
        <taxon>Marasmius</taxon>
    </lineage>
</organism>
<accession>A0A9P7S2W0</accession>
<proteinExistence type="predicted"/>
<reference evidence="2" key="1">
    <citation type="journal article" date="2021" name="Genome Biol. Evol.">
        <title>The assembled and annotated genome of the fairy-ring fungus Marasmius oreades.</title>
        <authorList>
            <person name="Hiltunen M."/>
            <person name="Ament-Velasquez S.L."/>
            <person name="Johannesson H."/>
        </authorList>
    </citation>
    <scope>NUCLEOTIDE SEQUENCE</scope>
    <source>
        <strain evidence="2">03SP1</strain>
    </source>
</reference>